<proteinExistence type="inferred from homology"/>
<gene>
    <name evidence="4" type="ORF">ADFLV_0751</name>
</gene>
<evidence type="ECO:0000256" key="1">
    <source>
        <dbReference type="ARBA" id="ARBA00008270"/>
    </source>
</evidence>
<evidence type="ECO:0000313" key="5">
    <source>
        <dbReference type="Proteomes" id="UP000503313"/>
    </source>
</evidence>
<protein>
    <submittedName>
        <fullName evidence="4">Epimerase, PhzC/PhzF family</fullName>
    </submittedName>
</protein>
<dbReference type="RefSeq" id="WP_129011039.1">
    <property type="nucleotide sequence ID" value="NZ_CP053835.1"/>
</dbReference>
<dbReference type="KEGG" id="adz:ADFLV_0751"/>
<dbReference type="PIRSF" id="PIRSF016184">
    <property type="entry name" value="PhzC_PhzF"/>
    <property type="match status" value="1"/>
</dbReference>
<dbReference type="Proteomes" id="UP000503313">
    <property type="component" value="Chromosome"/>
</dbReference>
<dbReference type="NCBIfam" id="TIGR00654">
    <property type="entry name" value="PhzF_family"/>
    <property type="match status" value="1"/>
</dbReference>
<dbReference type="Pfam" id="PF02567">
    <property type="entry name" value="PhzC-PhzF"/>
    <property type="match status" value="1"/>
</dbReference>
<dbReference type="GO" id="GO:0005737">
    <property type="term" value="C:cytoplasm"/>
    <property type="evidence" value="ECO:0007669"/>
    <property type="project" value="TreeGrafter"/>
</dbReference>
<keyword evidence="2" id="KW-0413">Isomerase</keyword>
<name>A0AAE7BCV9_9BACT</name>
<dbReference type="InterPro" id="IPR003719">
    <property type="entry name" value="Phenazine_PhzF-like"/>
</dbReference>
<sequence>MKLKIYQIDAFTDKIFKGNYAAVIILDEWLDKKLMQAIATENNLSETAFAKKIANNNYEIRWFSPITEIDFCGHATLATAYVLFEENLTLNEIIFETRTVGNLCIKKLEDDYIEMTFPNRKPKKVENIPIELINGLSIKPKEVYINQQAYFIVYENENEVLNIKVDLEEIKKLAPRDVSITSDSKTYDFISRYFWPANGGIEDPVTGSIHTGLAPLWAEKLDKNELLAYQASMRGGLLKCIVSDDKVVILGKAVKYLEGFIYI</sequence>
<dbReference type="AlphaFoldDB" id="A0AAE7BCV9"/>
<organism evidence="4 5">
    <name type="scientific">Arcobacter defluvii</name>
    <dbReference type="NCBI Taxonomy" id="873191"/>
    <lineage>
        <taxon>Bacteria</taxon>
        <taxon>Pseudomonadati</taxon>
        <taxon>Campylobacterota</taxon>
        <taxon>Epsilonproteobacteria</taxon>
        <taxon>Campylobacterales</taxon>
        <taxon>Arcobacteraceae</taxon>
        <taxon>Arcobacter</taxon>
    </lineage>
</organism>
<dbReference type="EMBL" id="CP053835">
    <property type="protein sequence ID" value="QKF76798.1"/>
    <property type="molecule type" value="Genomic_DNA"/>
</dbReference>
<accession>A0AAE7BCV9</accession>
<evidence type="ECO:0000256" key="3">
    <source>
        <dbReference type="PIRSR" id="PIRSR016184-1"/>
    </source>
</evidence>
<evidence type="ECO:0000313" key="4">
    <source>
        <dbReference type="EMBL" id="QKF76798.1"/>
    </source>
</evidence>
<dbReference type="PANTHER" id="PTHR13774">
    <property type="entry name" value="PHENAZINE BIOSYNTHESIS PROTEIN"/>
    <property type="match status" value="1"/>
</dbReference>
<keyword evidence="5" id="KW-1185">Reference proteome</keyword>
<comment type="similarity">
    <text evidence="1">Belongs to the PhzF family.</text>
</comment>
<feature type="active site" evidence="3">
    <location>
        <position position="46"/>
    </location>
</feature>
<reference evidence="4 5" key="1">
    <citation type="submission" date="2020-05" db="EMBL/GenBank/DDBJ databases">
        <title>Complete genome sequencing of Campylobacter and Arcobacter type strains.</title>
        <authorList>
            <person name="Miller W.G."/>
            <person name="Yee E."/>
        </authorList>
    </citation>
    <scope>NUCLEOTIDE SEQUENCE [LARGE SCALE GENOMIC DNA]</scope>
    <source>
        <strain evidence="4 5">LMG 25694</strain>
    </source>
</reference>
<dbReference type="GO" id="GO:0016853">
    <property type="term" value="F:isomerase activity"/>
    <property type="evidence" value="ECO:0007669"/>
    <property type="project" value="UniProtKB-KW"/>
</dbReference>
<evidence type="ECO:0000256" key="2">
    <source>
        <dbReference type="ARBA" id="ARBA00023235"/>
    </source>
</evidence>
<dbReference type="PANTHER" id="PTHR13774:SF17">
    <property type="entry name" value="PHENAZINE BIOSYNTHESIS-LIKE DOMAIN-CONTAINING PROTEIN"/>
    <property type="match status" value="1"/>
</dbReference>
<dbReference type="Gene3D" id="3.10.310.10">
    <property type="entry name" value="Diaminopimelate Epimerase, Chain A, domain 1"/>
    <property type="match status" value="2"/>
</dbReference>
<dbReference type="SUPFAM" id="SSF54506">
    <property type="entry name" value="Diaminopimelate epimerase-like"/>
    <property type="match status" value="1"/>
</dbReference>